<evidence type="ECO:0000259" key="7">
    <source>
        <dbReference type="Pfam" id="PF20684"/>
    </source>
</evidence>
<evidence type="ECO:0000256" key="2">
    <source>
        <dbReference type="ARBA" id="ARBA00022692"/>
    </source>
</evidence>
<accession>A0A0H2UD10</accession>
<dbReference type="AlphaFoldDB" id="A0A0H2UD10"/>
<feature type="transmembrane region" description="Helical" evidence="6">
    <location>
        <begin position="261"/>
        <end position="280"/>
    </location>
</feature>
<feature type="transmembrane region" description="Helical" evidence="6">
    <location>
        <begin position="185"/>
        <end position="207"/>
    </location>
</feature>
<dbReference type="InterPro" id="IPR049326">
    <property type="entry name" value="Rhodopsin_dom_fungi"/>
</dbReference>
<keyword evidence="4 6" id="KW-0472">Membrane</keyword>
<evidence type="ECO:0000313" key="8">
    <source>
        <dbReference type="EMBL" id="KLU93046.1"/>
    </source>
</evidence>
<name>A0A0H2UD10_MAGP6</name>
<keyword evidence="2 6" id="KW-0812">Transmembrane</keyword>
<evidence type="ECO:0000256" key="4">
    <source>
        <dbReference type="ARBA" id="ARBA00023136"/>
    </source>
</evidence>
<evidence type="ECO:0000256" key="6">
    <source>
        <dbReference type="SAM" id="Phobius"/>
    </source>
</evidence>
<evidence type="ECO:0000256" key="5">
    <source>
        <dbReference type="ARBA" id="ARBA00038359"/>
    </source>
</evidence>
<comment type="subcellular location">
    <subcellularLocation>
        <location evidence="1">Membrane</location>
        <topology evidence="1">Multi-pass membrane protein</topology>
    </subcellularLocation>
</comment>
<keyword evidence="3 6" id="KW-1133">Transmembrane helix</keyword>
<proteinExistence type="inferred from homology"/>
<feature type="non-terminal residue" evidence="8">
    <location>
        <position position="287"/>
    </location>
</feature>
<dbReference type="VEuPathDB" id="FungiDB:MAPG_11987"/>
<reference evidence="8" key="1">
    <citation type="submission" date="2010-05" db="EMBL/GenBank/DDBJ databases">
        <title>The Genome Sequence of Magnaporthe poae strain ATCC 64411.</title>
        <authorList>
            <consortium name="The Broad Institute Genome Sequencing Platform"/>
            <consortium name="Broad Institute Genome Sequencing Center for Infectious Disease"/>
            <person name="Ma L.-J."/>
            <person name="Dead R."/>
            <person name="Young S."/>
            <person name="Zeng Q."/>
            <person name="Koehrsen M."/>
            <person name="Alvarado L."/>
            <person name="Berlin A."/>
            <person name="Chapman S.B."/>
            <person name="Chen Z."/>
            <person name="Freedman E."/>
            <person name="Gellesch M."/>
            <person name="Goldberg J."/>
            <person name="Griggs A."/>
            <person name="Gujja S."/>
            <person name="Heilman E.R."/>
            <person name="Heiman D."/>
            <person name="Hepburn T."/>
            <person name="Howarth C."/>
            <person name="Jen D."/>
            <person name="Larson L."/>
            <person name="Mehta T."/>
            <person name="Neiman D."/>
            <person name="Pearson M."/>
            <person name="Roberts A."/>
            <person name="Saif S."/>
            <person name="Shea T."/>
            <person name="Shenoy N."/>
            <person name="Sisk P."/>
            <person name="Stolte C."/>
            <person name="Sykes S."/>
            <person name="Walk T."/>
            <person name="White J."/>
            <person name="Yandava C."/>
            <person name="Haas B."/>
            <person name="Nusbaum C."/>
            <person name="Birren B."/>
        </authorList>
    </citation>
    <scope>NUCLEOTIDE SEQUENCE</scope>
    <source>
        <strain evidence="8">ATCC 64411</strain>
    </source>
</reference>
<feature type="transmembrane region" description="Helical" evidence="6">
    <location>
        <begin position="106"/>
        <end position="128"/>
    </location>
</feature>
<dbReference type="InterPro" id="IPR052337">
    <property type="entry name" value="SAT4-like"/>
</dbReference>
<feature type="transmembrane region" description="Helical" evidence="6">
    <location>
        <begin position="27"/>
        <end position="48"/>
    </location>
</feature>
<dbReference type="PANTHER" id="PTHR33048">
    <property type="entry name" value="PTH11-LIKE INTEGRAL MEMBRANE PROTEIN (AFU_ORTHOLOGUE AFUA_5G11245)"/>
    <property type="match status" value="1"/>
</dbReference>
<sequence length="287" mass="32220">MRNPPPEVVAAWPRPNYVDPEHRGDGLLIAETAVLGIALLCLALRLYVRVVIVRKSGLDDWHMVIAAIFGAGVTMCTIIMTKVYYWDRHVWDLTPDQITNGRKASLAGQSLFFIATCFAKLSILLSYIRIAPERSWFRRFTWWSMALVATIALGSLFALWLQCRPISTYWNLNEPAPVCINEGQLMFSVAVPNVATDLLLAVLPMPTLVRLSLPLGQRIATIVLFSLGLVVVTAGVMRAYWIHEVVVLDVADFTWQGYNVWIWTALECNLAVICGSIPVLRPVFFFI</sequence>
<dbReference type="Pfam" id="PF20684">
    <property type="entry name" value="Fung_rhodopsin"/>
    <property type="match status" value="1"/>
</dbReference>
<comment type="similarity">
    <text evidence="5">Belongs to the SAT4 family.</text>
</comment>
<organism evidence="8">
    <name type="scientific">Magnaporthiopsis poae (strain ATCC 64411 / 73-15)</name>
    <name type="common">Kentucky bluegrass fungus</name>
    <name type="synonym">Magnaporthe poae</name>
    <dbReference type="NCBI Taxonomy" id="644358"/>
    <lineage>
        <taxon>Eukaryota</taxon>
        <taxon>Fungi</taxon>
        <taxon>Dikarya</taxon>
        <taxon>Ascomycota</taxon>
        <taxon>Pezizomycotina</taxon>
        <taxon>Sordariomycetes</taxon>
        <taxon>Sordariomycetidae</taxon>
        <taxon>Magnaporthales</taxon>
        <taxon>Magnaporthaceae</taxon>
        <taxon>Magnaporthiopsis</taxon>
    </lineage>
</organism>
<evidence type="ECO:0000256" key="1">
    <source>
        <dbReference type="ARBA" id="ARBA00004141"/>
    </source>
</evidence>
<dbReference type="OrthoDB" id="3934549at2759"/>
<dbReference type="GO" id="GO:0016020">
    <property type="term" value="C:membrane"/>
    <property type="evidence" value="ECO:0007669"/>
    <property type="project" value="UniProtKB-SubCell"/>
</dbReference>
<evidence type="ECO:0000256" key="3">
    <source>
        <dbReference type="ARBA" id="ARBA00022989"/>
    </source>
</evidence>
<feature type="transmembrane region" description="Helical" evidence="6">
    <location>
        <begin position="140"/>
        <end position="161"/>
    </location>
</feature>
<gene>
    <name evidence="8" type="ORF">MAPG_11987</name>
</gene>
<protein>
    <submittedName>
        <fullName evidence="8">Integral membrane protein</fullName>
    </submittedName>
</protein>
<feature type="transmembrane region" description="Helical" evidence="6">
    <location>
        <begin position="60"/>
        <end position="86"/>
    </location>
</feature>
<dbReference type="PANTHER" id="PTHR33048:SF129">
    <property type="entry name" value="INTEGRAL MEMBRANE PROTEIN-RELATED"/>
    <property type="match status" value="1"/>
</dbReference>
<feature type="domain" description="Rhodopsin" evidence="7">
    <location>
        <begin position="44"/>
        <end position="284"/>
    </location>
</feature>
<reference evidence="8" key="2">
    <citation type="submission" date="2011-03" db="EMBL/GenBank/DDBJ databases">
        <title>Annotation of Magnaporthe poae ATCC 64411.</title>
        <authorList>
            <person name="Ma L.-J."/>
            <person name="Dead R."/>
            <person name="Young S.K."/>
            <person name="Zeng Q."/>
            <person name="Gargeya S."/>
            <person name="Fitzgerald M."/>
            <person name="Haas B."/>
            <person name="Abouelleil A."/>
            <person name="Alvarado L."/>
            <person name="Arachchi H.M."/>
            <person name="Berlin A."/>
            <person name="Brown A."/>
            <person name="Chapman S.B."/>
            <person name="Chen Z."/>
            <person name="Dunbar C."/>
            <person name="Freedman E."/>
            <person name="Gearin G."/>
            <person name="Gellesch M."/>
            <person name="Goldberg J."/>
            <person name="Griggs A."/>
            <person name="Gujja S."/>
            <person name="Heiman D."/>
            <person name="Howarth C."/>
            <person name="Larson L."/>
            <person name="Lui A."/>
            <person name="MacDonald P.J.P."/>
            <person name="Mehta T."/>
            <person name="Montmayeur A."/>
            <person name="Murphy C."/>
            <person name="Neiman D."/>
            <person name="Pearson M."/>
            <person name="Priest M."/>
            <person name="Roberts A."/>
            <person name="Saif S."/>
            <person name="Shea T."/>
            <person name="Shenoy N."/>
            <person name="Sisk P."/>
            <person name="Stolte C."/>
            <person name="Sykes S."/>
            <person name="Yandava C."/>
            <person name="Wortman J."/>
            <person name="Nusbaum C."/>
            <person name="Birren B."/>
        </authorList>
    </citation>
    <scope>NUCLEOTIDE SEQUENCE</scope>
    <source>
        <strain evidence="8">ATCC 64411</strain>
    </source>
</reference>
<feature type="transmembrane region" description="Helical" evidence="6">
    <location>
        <begin position="219"/>
        <end position="241"/>
    </location>
</feature>
<dbReference type="EMBL" id="GL877069">
    <property type="protein sequence ID" value="KLU93046.1"/>
    <property type="molecule type" value="Genomic_DNA"/>
</dbReference>